<dbReference type="AlphaFoldDB" id="A0A1F7VHV8"/>
<dbReference type="SUPFAM" id="SSF53756">
    <property type="entry name" value="UDP-Glycosyltransferase/glycogen phosphorylase"/>
    <property type="match status" value="1"/>
</dbReference>
<dbReference type="EMBL" id="MGEU01000043">
    <property type="protein sequence ID" value="OGL90076.1"/>
    <property type="molecule type" value="Genomic_DNA"/>
</dbReference>
<accession>A0A1F7VHV8</accession>
<dbReference type="Pfam" id="PF00534">
    <property type="entry name" value="Glycos_transf_1"/>
    <property type="match status" value="1"/>
</dbReference>
<dbReference type="CDD" id="cd03801">
    <property type="entry name" value="GT4_PimA-like"/>
    <property type="match status" value="1"/>
</dbReference>
<dbReference type="InterPro" id="IPR028098">
    <property type="entry name" value="Glyco_trans_4-like_N"/>
</dbReference>
<name>A0A1F7VHV8_9BACT</name>
<dbReference type="Proteomes" id="UP000177750">
    <property type="component" value="Unassembled WGS sequence"/>
</dbReference>
<proteinExistence type="predicted"/>
<organism evidence="3 4">
    <name type="scientific">Candidatus Uhrbacteria bacterium RIFCSPLOWO2_02_FULL_54_37</name>
    <dbReference type="NCBI Taxonomy" id="1802412"/>
    <lineage>
        <taxon>Bacteria</taxon>
        <taxon>Candidatus Uhriibacteriota</taxon>
    </lineage>
</organism>
<comment type="caution">
    <text evidence="3">The sequence shown here is derived from an EMBL/GenBank/DDBJ whole genome shotgun (WGS) entry which is preliminary data.</text>
</comment>
<evidence type="ECO:0008006" key="5">
    <source>
        <dbReference type="Google" id="ProtNLM"/>
    </source>
</evidence>
<feature type="domain" description="Glycosyl transferase family 1" evidence="1">
    <location>
        <begin position="184"/>
        <end position="350"/>
    </location>
</feature>
<evidence type="ECO:0000313" key="4">
    <source>
        <dbReference type="Proteomes" id="UP000177750"/>
    </source>
</evidence>
<dbReference type="GO" id="GO:0016758">
    <property type="term" value="F:hexosyltransferase activity"/>
    <property type="evidence" value="ECO:0007669"/>
    <property type="project" value="TreeGrafter"/>
</dbReference>
<evidence type="ECO:0000259" key="1">
    <source>
        <dbReference type="Pfam" id="PF00534"/>
    </source>
</evidence>
<feature type="domain" description="Glycosyltransferase subfamily 4-like N-terminal" evidence="2">
    <location>
        <begin position="43"/>
        <end position="177"/>
    </location>
</feature>
<sequence length="378" mass="41728">MRVFMISFDRALVGEGGTDAVERHRRYADKTDKLNIVVVTSPGAYQHLALGDHLEVYPTNAKTPWGHARAIWGYFFSIRKHEGINLLVAQDLAAPVAFPLARIARIPLIASVHGVWWDAWFARRRWWHRIYLPALTWTLRHADAVRAVSQSLKKLLIAKGVAEDRITVIPTPVVLARFLHADEEKAREIQVKYEYPIVLSVGRLENEKGCEALLAAWKKVVSSGLKARLLIVGEGSERKKLEGIIAKDFKDNSVALLGALAPTDVPPYYRAAAVCALASESESFGKVLVEAGASGIPCVATATKGASEIIQDGRTGYLVPVGDTGEMAEKIVALLKDAARAKEMGEHARARCAALYDGERVTEQIIALWRRIARRTKQ</sequence>
<dbReference type="Pfam" id="PF13439">
    <property type="entry name" value="Glyco_transf_4"/>
    <property type="match status" value="1"/>
</dbReference>
<evidence type="ECO:0000313" key="3">
    <source>
        <dbReference type="EMBL" id="OGL90076.1"/>
    </source>
</evidence>
<protein>
    <recommendedName>
        <fullName evidence="5">Glycosyltransferase subfamily 4-like N-terminal domain-containing protein</fullName>
    </recommendedName>
</protein>
<dbReference type="InterPro" id="IPR050194">
    <property type="entry name" value="Glycosyltransferase_grp1"/>
</dbReference>
<dbReference type="Gene3D" id="3.40.50.2000">
    <property type="entry name" value="Glycogen Phosphorylase B"/>
    <property type="match status" value="2"/>
</dbReference>
<reference evidence="3 4" key="1">
    <citation type="journal article" date="2016" name="Nat. Commun.">
        <title>Thousands of microbial genomes shed light on interconnected biogeochemical processes in an aquifer system.</title>
        <authorList>
            <person name="Anantharaman K."/>
            <person name="Brown C.T."/>
            <person name="Hug L.A."/>
            <person name="Sharon I."/>
            <person name="Castelle C.J."/>
            <person name="Probst A.J."/>
            <person name="Thomas B.C."/>
            <person name="Singh A."/>
            <person name="Wilkins M.J."/>
            <person name="Karaoz U."/>
            <person name="Brodie E.L."/>
            <person name="Williams K.H."/>
            <person name="Hubbard S.S."/>
            <person name="Banfield J.F."/>
        </authorList>
    </citation>
    <scope>NUCLEOTIDE SEQUENCE [LARGE SCALE GENOMIC DNA]</scope>
</reference>
<dbReference type="InterPro" id="IPR001296">
    <property type="entry name" value="Glyco_trans_1"/>
</dbReference>
<dbReference type="PANTHER" id="PTHR45947:SF3">
    <property type="entry name" value="SULFOQUINOVOSYL TRANSFERASE SQD2"/>
    <property type="match status" value="1"/>
</dbReference>
<dbReference type="PANTHER" id="PTHR45947">
    <property type="entry name" value="SULFOQUINOVOSYL TRANSFERASE SQD2"/>
    <property type="match status" value="1"/>
</dbReference>
<evidence type="ECO:0000259" key="2">
    <source>
        <dbReference type="Pfam" id="PF13439"/>
    </source>
</evidence>
<gene>
    <name evidence="3" type="ORF">A3J36_01350</name>
</gene>